<feature type="domain" description="Cytoskeleton protein RodZ-like C-terminal" evidence="2">
    <location>
        <begin position="210"/>
        <end position="279"/>
    </location>
</feature>
<comment type="caution">
    <text evidence="3">The sequence shown here is derived from an EMBL/GenBank/DDBJ whole genome shotgun (WGS) entry which is preliminary data.</text>
</comment>
<evidence type="ECO:0000313" key="3">
    <source>
        <dbReference type="EMBL" id="MBD8525294.1"/>
    </source>
</evidence>
<dbReference type="AlphaFoldDB" id="A0AAW3ZJ97"/>
<dbReference type="Pfam" id="PF13464">
    <property type="entry name" value="RodZ_C"/>
    <property type="match status" value="1"/>
</dbReference>
<evidence type="ECO:0000259" key="2">
    <source>
        <dbReference type="Pfam" id="PF13464"/>
    </source>
</evidence>
<dbReference type="Pfam" id="PF13413">
    <property type="entry name" value="HTH_25"/>
    <property type="match status" value="1"/>
</dbReference>
<dbReference type="PANTHER" id="PTHR34475:SF1">
    <property type="entry name" value="CYTOSKELETON PROTEIN RODZ"/>
    <property type="match status" value="1"/>
</dbReference>
<reference evidence="3 4" key="1">
    <citation type="submission" date="2020-09" db="EMBL/GenBank/DDBJ databases">
        <title>Pseudoxanthomonas sp. CAU 1598 isolated from sand of Yaerae Beach.</title>
        <authorList>
            <person name="Kim W."/>
        </authorList>
    </citation>
    <scope>NUCLEOTIDE SEQUENCE [LARGE SCALE GENOMIC DNA]</scope>
    <source>
        <strain evidence="3 4">CAU 1598</strain>
    </source>
</reference>
<evidence type="ECO:0000256" key="1">
    <source>
        <dbReference type="SAM" id="MobiDB-lite"/>
    </source>
</evidence>
<dbReference type="Proteomes" id="UP000613768">
    <property type="component" value="Unassembled WGS sequence"/>
</dbReference>
<gene>
    <name evidence="3" type="ORF">IFO71_06005</name>
</gene>
<dbReference type="Gene3D" id="1.10.260.40">
    <property type="entry name" value="lambda repressor-like DNA-binding domains"/>
    <property type="match status" value="1"/>
</dbReference>
<accession>A0AAW3ZJ97</accession>
<sequence>MSQPEAGVDQQISLGKQLRTAREDRGDSLLVAAQALKLPTSIIESMEQDQFARLGAPVYARGHLRAYLRWLGLPESLAEQLVAPSDEGPSLQPSMRISRSRAWVERNALRAVYAVLTASILVPALWVATERSGLDPWRNGRSLDEAAPSAQVPAALPVAAPTSEHASTTPAAADSEAPLPVMASMTPFGGSKTEQGPSAATVADTDGWTFHFIGDSWVEIEGPNGRLEYGLLREGETRQFAANELSRVALGNVHAVELHFDGEPVALDSVTRANVARFTVSSAGEISGDPR</sequence>
<dbReference type="PANTHER" id="PTHR34475">
    <property type="match status" value="1"/>
</dbReference>
<dbReference type="InterPro" id="IPR010982">
    <property type="entry name" value="Lambda_DNA-bd_dom_sf"/>
</dbReference>
<dbReference type="EMBL" id="JACYTR010000008">
    <property type="protein sequence ID" value="MBD8525294.1"/>
    <property type="molecule type" value="Genomic_DNA"/>
</dbReference>
<dbReference type="InterPro" id="IPR025194">
    <property type="entry name" value="RodZ-like_C"/>
</dbReference>
<dbReference type="GO" id="GO:0003677">
    <property type="term" value="F:DNA binding"/>
    <property type="evidence" value="ECO:0007669"/>
    <property type="project" value="InterPro"/>
</dbReference>
<keyword evidence="4" id="KW-1185">Reference proteome</keyword>
<evidence type="ECO:0000313" key="4">
    <source>
        <dbReference type="Proteomes" id="UP000613768"/>
    </source>
</evidence>
<dbReference type="InterPro" id="IPR050400">
    <property type="entry name" value="Bact_Cytoskel_RodZ"/>
</dbReference>
<organism evidence="3 4">
    <name type="scientific">Pseudomarimonas arenosa</name>
    <dbReference type="NCBI Taxonomy" id="2774145"/>
    <lineage>
        <taxon>Bacteria</taxon>
        <taxon>Pseudomonadati</taxon>
        <taxon>Pseudomonadota</taxon>
        <taxon>Gammaproteobacteria</taxon>
        <taxon>Lysobacterales</taxon>
        <taxon>Lysobacteraceae</taxon>
        <taxon>Pseudomarimonas</taxon>
    </lineage>
</organism>
<dbReference type="RefSeq" id="WP_192028639.1">
    <property type="nucleotide sequence ID" value="NZ_JACYTR010000008.1"/>
</dbReference>
<protein>
    <submittedName>
        <fullName evidence="3">Helix-turn-helix domain-containing protein</fullName>
    </submittedName>
</protein>
<name>A0AAW3ZJ97_9GAMM</name>
<feature type="region of interest" description="Disordered" evidence="1">
    <location>
        <begin position="159"/>
        <end position="200"/>
    </location>
</feature>
<proteinExistence type="predicted"/>